<feature type="transmembrane region" description="Helical" evidence="2">
    <location>
        <begin position="40"/>
        <end position="67"/>
    </location>
</feature>
<evidence type="ECO:0000313" key="3">
    <source>
        <dbReference type="EMBL" id="KAF2607133.1"/>
    </source>
</evidence>
<dbReference type="Proteomes" id="UP000712281">
    <property type="component" value="Unassembled WGS sequence"/>
</dbReference>
<sequence length="74" mass="8504">MERKRKTKEKAASKPAIRAQKESDKRLKANYSTIMFHYQLLIGLFHVWVVSNAALSLALFLTFHLLVTVKSLES</sequence>
<proteinExistence type="predicted"/>
<comment type="caution">
    <text evidence="3">The sequence shown here is derived from an EMBL/GenBank/DDBJ whole genome shotgun (WGS) entry which is preliminary data.</text>
</comment>
<feature type="region of interest" description="Disordered" evidence="1">
    <location>
        <begin position="1"/>
        <end position="21"/>
    </location>
</feature>
<reference evidence="3" key="1">
    <citation type="submission" date="2019-12" db="EMBL/GenBank/DDBJ databases">
        <title>Genome sequencing and annotation of Brassica cretica.</title>
        <authorList>
            <person name="Studholme D.J."/>
            <person name="Sarris P.F."/>
        </authorList>
    </citation>
    <scope>NUCLEOTIDE SEQUENCE</scope>
    <source>
        <strain evidence="3">PFS-001/15</strain>
        <tissue evidence="3">Leaf</tissue>
    </source>
</reference>
<accession>A0A8S9LPM0</accession>
<name>A0A8S9LPM0_BRACR</name>
<evidence type="ECO:0000256" key="2">
    <source>
        <dbReference type="SAM" id="Phobius"/>
    </source>
</evidence>
<dbReference type="AlphaFoldDB" id="A0A8S9LPM0"/>
<dbReference type="EMBL" id="QGKW02000276">
    <property type="protein sequence ID" value="KAF2607133.1"/>
    <property type="molecule type" value="Genomic_DNA"/>
</dbReference>
<keyword evidence="2" id="KW-0812">Transmembrane</keyword>
<gene>
    <name evidence="3" type="ORF">F2Q68_00045778</name>
</gene>
<keyword evidence="2" id="KW-0472">Membrane</keyword>
<organism evidence="3 4">
    <name type="scientific">Brassica cretica</name>
    <name type="common">Mustard</name>
    <dbReference type="NCBI Taxonomy" id="69181"/>
    <lineage>
        <taxon>Eukaryota</taxon>
        <taxon>Viridiplantae</taxon>
        <taxon>Streptophyta</taxon>
        <taxon>Embryophyta</taxon>
        <taxon>Tracheophyta</taxon>
        <taxon>Spermatophyta</taxon>
        <taxon>Magnoliopsida</taxon>
        <taxon>eudicotyledons</taxon>
        <taxon>Gunneridae</taxon>
        <taxon>Pentapetalae</taxon>
        <taxon>rosids</taxon>
        <taxon>malvids</taxon>
        <taxon>Brassicales</taxon>
        <taxon>Brassicaceae</taxon>
        <taxon>Brassiceae</taxon>
        <taxon>Brassica</taxon>
    </lineage>
</organism>
<protein>
    <submittedName>
        <fullName evidence="3">Uncharacterized protein</fullName>
    </submittedName>
</protein>
<evidence type="ECO:0000256" key="1">
    <source>
        <dbReference type="SAM" id="MobiDB-lite"/>
    </source>
</evidence>
<keyword evidence="2" id="KW-1133">Transmembrane helix</keyword>
<evidence type="ECO:0000313" key="4">
    <source>
        <dbReference type="Proteomes" id="UP000712281"/>
    </source>
</evidence>